<protein>
    <submittedName>
        <fullName evidence="1">Uncharacterized protein</fullName>
    </submittedName>
</protein>
<dbReference type="AlphaFoldDB" id="A0A7Y1MRB7"/>
<evidence type="ECO:0000313" key="2">
    <source>
        <dbReference type="Proteomes" id="UP000542111"/>
    </source>
</evidence>
<name>A0A7Y1MRB7_9PSED</name>
<dbReference type="EMBL" id="JAAQYP010000028">
    <property type="protein sequence ID" value="NNA96958.1"/>
    <property type="molecule type" value="Genomic_DNA"/>
</dbReference>
<sequence length="250" mass="28437">MAKSSLTVAHGITPEVMQKLNQFYNSKDLRGVQTKLTNTAREIRKLSDGRWKMGSGVLGGLSEHLTPEQCQLLQDAAHLIDSVNTHVEHAKEKRVRSEKESKRRQEARLARAKQLVASTYPLPNESNEQQLDVIKTALILNRARQYHTVRNATEFNLYVRNELKEPARLYGRTPTQYRINNLTSIRYDVISEITDHLAYDDGSTVEDRLHAIQEKVADALAQIALTSDERETLRLWSQALAPVEPKEGNQ</sequence>
<proteinExistence type="predicted"/>
<organism evidence="1 2">
    <name type="scientific">Pseudomonas gessardii</name>
    <dbReference type="NCBI Taxonomy" id="78544"/>
    <lineage>
        <taxon>Bacteria</taxon>
        <taxon>Pseudomonadati</taxon>
        <taxon>Pseudomonadota</taxon>
        <taxon>Gammaproteobacteria</taxon>
        <taxon>Pseudomonadales</taxon>
        <taxon>Pseudomonadaceae</taxon>
        <taxon>Pseudomonas</taxon>
    </lineage>
</organism>
<gene>
    <name evidence="1" type="ORF">HBO33_17445</name>
</gene>
<dbReference type="Proteomes" id="UP000542111">
    <property type="component" value="Unassembled WGS sequence"/>
</dbReference>
<comment type="caution">
    <text evidence="1">The sequence shown here is derived from an EMBL/GenBank/DDBJ whole genome shotgun (WGS) entry which is preliminary data.</text>
</comment>
<dbReference type="RefSeq" id="WP_134939563.1">
    <property type="nucleotide sequence ID" value="NZ_JAAQYP010000028.1"/>
</dbReference>
<reference evidence="1 2" key="1">
    <citation type="journal article" date="2020" name="Front. Microbiol.">
        <title>Genetic Organization of the aprX-lipA2 Operon Affects the Proteolytic Potential of Pseudomonas Species in Milk.</title>
        <authorList>
            <person name="Maier C."/>
            <person name="Huptas C."/>
            <person name="von Neubeck M."/>
            <person name="Scherer S."/>
            <person name="Wenning M."/>
            <person name="Lucking G."/>
        </authorList>
    </citation>
    <scope>NUCLEOTIDE SEQUENCE [LARGE SCALE GENOMIC DNA]</scope>
    <source>
        <strain evidence="1 2">G4779</strain>
    </source>
</reference>
<accession>A0A7Y1MRB7</accession>
<evidence type="ECO:0000313" key="1">
    <source>
        <dbReference type="EMBL" id="NNA96958.1"/>
    </source>
</evidence>